<name>A0A3M9N287_9BACT</name>
<dbReference type="RefSeq" id="WP_123132048.1">
    <property type="nucleotide sequence ID" value="NZ_JBHMAD010000011.1"/>
</dbReference>
<proteinExistence type="predicted"/>
<protein>
    <submittedName>
        <fullName evidence="1">Uncharacterized protein</fullName>
    </submittedName>
</protein>
<accession>A0A3M9N287</accession>
<gene>
    <name evidence="1" type="ORF">EFA69_05220</name>
</gene>
<evidence type="ECO:0000313" key="1">
    <source>
        <dbReference type="EMBL" id="RNI31912.1"/>
    </source>
</evidence>
<dbReference type="AlphaFoldDB" id="A0A3M9N287"/>
<dbReference type="Proteomes" id="UP000271010">
    <property type="component" value="Unassembled WGS sequence"/>
</dbReference>
<evidence type="ECO:0000313" key="2">
    <source>
        <dbReference type="Proteomes" id="UP000271010"/>
    </source>
</evidence>
<reference evidence="1 2" key="1">
    <citation type="submission" date="2018-11" db="EMBL/GenBank/DDBJ databases">
        <title>Rufibacter latericius sp. nov., isolated from water in Baiyang Lake.</title>
        <authorList>
            <person name="Yang Y."/>
        </authorList>
    </citation>
    <scope>NUCLEOTIDE SEQUENCE [LARGE SCALE GENOMIC DNA]</scope>
    <source>
        <strain evidence="1 2">MCC P1</strain>
    </source>
</reference>
<comment type="caution">
    <text evidence="1">The sequence shown here is derived from an EMBL/GenBank/DDBJ whole genome shotgun (WGS) entry which is preliminary data.</text>
</comment>
<dbReference type="EMBL" id="RJJE01000003">
    <property type="protein sequence ID" value="RNI31912.1"/>
    <property type="molecule type" value="Genomic_DNA"/>
</dbReference>
<sequence>MNSSVKKAVAGKPIEKLLKNSVLLPVDTGSINDALARLQDLRQQYIQAPQAKGKEVFKLPALKK</sequence>
<organism evidence="1 2">
    <name type="scientific">Rufibacter immobilis</name>
    <dbReference type="NCBI Taxonomy" id="1348778"/>
    <lineage>
        <taxon>Bacteria</taxon>
        <taxon>Pseudomonadati</taxon>
        <taxon>Bacteroidota</taxon>
        <taxon>Cytophagia</taxon>
        <taxon>Cytophagales</taxon>
        <taxon>Hymenobacteraceae</taxon>
        <taxon>Rufibacter</taxon>
    </lineage>
</organism>
<dbReference type="OrthoDB" id="894374at2"/>
<keyword evidence="2" id="KW-1185">Reference proteome</keyword>